<keyword evidence="4 5" id="KW-0472">Membrane</keyword>
<keyword evidence="2 5" id="KW-0812">Transmembrane</keyword>
<proteinExistence type="predicted"/>
<evidence type="ECO:0000256" key="5">
    <source>
        <dbReference type="SAM" id="Phobius"/>
    </source>
</evidence>
<dbReference type="InterPro" id="IPR003752">
    <property type="entry name" value="DiS_bond_form_DsbB/BdbC"/>
</dbReference>
<dbReference type="GO" id="GO:0015035">
    <property type="term" value="F:protein-disulfide reductase activity"/>
    <property type="evidence" value="ECO:0007669"/>
    <property type="project" value="InterPro"/>
</dbReference>
<evidence type="ECO:0000256" key="2">
    <source>
        <dbReference type="ARBA" id="ARBA00022692"/>
    </source>
</evidence>
<feature type="transmembrane region" description="Helical" evidence="5">
    <location>
        <begin position="151"/>
        <end position="172"/>
    </location>
</feature>
<name>A0A1G6PRX9_9PROT</name>
<dbReference type="InterPro" id="IPR023380">
    <property type="entry name" value="DsbB-like_sf"/>
</dbReference>
<dbReference type="Pfam" id="PF02600">
    <property type="entry name" value="DsbB"/>
    <property type="match status" value="1"/>
</dbReference>
<accession>A0A1G6PRX9</accession>
<dbReference type="SUPFAM" id="SSF158442">
    <property type="entry name" value="DsbB-like"/>
    <property type="match status" value="1"/>
</dbReference>
<dbReference type="GO" id="GO:0006457">
    <property type="term" value="P:protein folding"/>
    <property type="evidence" value="ECO:0007669"/>
    <property type="project" value="InterPro"/>
</dbReference>
<protein>
    <submittedName>
        <fullName evidence="6">Disulfide bond formation protein DsbB</fullName>
    </submittedName>
</protein>
<dbReference type="EMBL" id="FMZX01000002">
    <property type="protein sequence ID" value="SDC82778.1"/>
    <property type="molecule type" value="Genomic_DNA"/>
</dbReference>
<organism evidence="6 7">
    <name type="scientific">Belnapia rosea</name>
    <dbReference type="NCBI Taxonomy" id="938405"/>
    <lineage>
        <taxon>Bacteria</taxon>
        <taxon>Pseudomonadati</taxon>
        <taxon>Pseudomonadota</taxon>
        <taxon>Alphaproteobacteria</taxon>
        <taxon>Acetobacterales</taxon>
        <taxon>Roseomonadaceae</taxon>
        <taxon>Belnapia</taxon>
    </lineage>
</organism>
<dbReference type="Proteomes" id="UP000198925">
    <property type="component" value="Unassembled WGS sequence"/>
</dbReference>
<evidence type="ECO:0000256" key="1">
    <source>
        <dbReference type="ARBA" id="ARBA00004141"/>
    </source>
</evidence>
<dbReference type="AlphaFoldDB" id="A0A1G6PRX9"/>
<sequence>MAGIVPGPVAPEAVRRDTGGMIAMLFLAAAAAGAPLFARASEDLWGIAPCELCLWQRTPYWVAAALALAAALLPRARRPLAGLAILAVLVSGAIAGFHIGVEQGWWPSPLPGCQAPRSAGGASVDDLMRSLNAAPSKPCDAPTYLIPGLPVSMAAMNLLYALGLSALAAIWIRRGARR</sequence>
<evidence type="ECO:0000313" key="7">
    <source>
        <dbReference type="Proteomes" id="UP000198925"/>
    </source>
</evidence>
<dbReference type="GO" id="GO:0016020">
    <property type="term" value="C:membrane"/>
    <property type="evidence" value="ECO:0007669"/>
    <property type="project" value="UniProtKB-SubCell"/>
</dbReference>
<evidence type="ECO:0000256" key="3">
    <source>
        <dbReference type="ARBA" id="ARBA00022989"/>
    </source>
</evidence>
<feature type="transmembrane region" description="Helical" evidence="5">
    <location>
        <begin position="58"/>
        <end position="73"/>
    </location>
</feature>
<gene>
    <name evidence="6" type="ORF">SAMN04487779_1002495</name>
</gene>
<feature type="transmembrane region" description="Helical" evidence="5">
    <location>
        <begin position="21"/>
        <end position="38"/>
    </location>
</feature>
<evidence type="ECO:0000256" key="4">
    <source>
        <dbReference type="ARBA" id="ARBA00023136"/>
    </source>
</evidence>
<feature type="transmembrane region" description="Helical" evidence="5">
    <location>
        <begin position="80"/>
        <end position="101"/>
    </location>
</feature>
<reference evidence="6 7" key="1">
    <citation type="submission" date="2016-10" db="EMBL/GenBank/DDBJ databases">
        <authorList>
            <person name="de Groot N.N."/>
        </authorList>
    </citation>
    <scope>NUCLEOTIDE SEQUENCE [LARGE SCALE GENOMIC DNA]</scope>
    <source>
        <strain evidence="6 7">CPCC 100156</strain>
    </source>
</reference>
<keyword evidence="3 5" id="KW-1133">Transmembrane helix</keyword>
<dbReference type="Gene3D" id="1.20.1550.10">
    <property type="entry name" value="DsbB-like"/>
    <property type="match status" value="1"/>
</dbReference>
<comment type="subcellular location">
    <subcellularLocation>
        <location evidence="1">Membrane</location>
        <topology evidence="1">Multi-pass membrane protein</topology>
    </subcellularLocation>
</comment>
<evidence type="ECO:0000313" key="6">
    <source>
        <dbReference type="EMBL" id="SDC82778.1"/>
    </source>
</evidence>
<dbReference type="STRING" id="938405.SAMN02927895_02222"/>
<keyword evidence="7" id="KW-1185">Reference proteome</keyword>